<reference evidence="2 4" key="2">
    <citation type="submission" date="2021-03" db="EMBL/GenBank/DDBJ databases">
        <authorList>
            <person name="Li Y."/>
            <person name="Li S."/>
            <person name="Chen M."/>
            <person name="Peng G."/>
            <person name="Tan Z."/>
            <person name="An Q."/>
        </authorList>
    </citation>
    <scope>NUCLEOTIDE SEQUENCE [LARGE SCALE GENOMIC DNA]</scope>
    <source>
        <strain evidence="2 4">Ola 51</strain>
    </source>
</reference>
<keyword evidence="4" id="KW-1185">Reference proteome</keyword>
<dbReference type="AlphaFoldDB" id="A0AA94H2U3"/>
<protein>
    <submittedName>
        <fullName evidence="3">Uncharacterized protein</fullName>
    </submittedName>
</protein>
<keyword evidence="1" id="KW-0472">Membrane</keyword>
<name>A0AA94H2U3_9ENTR</name>
<gene>
    <name evidence="2" type="ORF">AWR26_11250</name>
    <name evidence="3" type="ORF">SAMN05216286_2021</name>
</gene>
<reference evidence="3 5" key="1">
    <citation type="submission" date="2016-10" db="EMBL/GenBank/DDBJ databases">
        <authorList>
            <person name="Varghese N."/>
            <person name="Submissions S."/>
        </authorList>
    </citation>
    <scope>NUCLEOTIDE SEQUENCE [LARGE SCALE GENOMIC DNA]</scope>
    <source>
        <strain evidence="3 5">CGMCC 1.7012</strain>
    </source>
</reference>
<proteinExistence type="predicted"/>
<evidence type="ECO:0000313" key="4">
    <source>
        <dbReference type="Proteomes" id="UP000078227"/>
    </source>
</evidence>
<dbReference type="Proteomes" id="UP000078227">
    <property type="component" value="Chromosome"/>
</dbReference>
<dbReference type="RefSeq" id="WP_064565907.1">
    <property type="nucleotide sequence ID" value="NZ_CP014007.2"/>
</dbReference>
<sequence>MKRNETLPGVAEKAWALNFEAGFRRIGAFVLLAIIIAALSGVFSGGYFSPADKSNAQQTLKIHYERFGRLQNAQTLKITLQTQAAKKYVISLGGAFNENYQHGNVWPQPDSMYSRGETLYLVYNNITRSGDFTVWLNTTPGTPGKSMNTVAVNDEPGIRFWQFIYP</sequence>
<dbReference type="Proteomes" id="UP000182314">
    <property type="component" value="Unassembled WGS sequence"/>
</dbReference>
<evidence type="ECO:0000313" key="3">
    <source>
        <dbReference type="EMBL" id="SFC23719.1"/>
    </source>
</evidence>
<accession>A0AA94H2U3</accession>
<evidence type="ECO:0000313" key="5">
    <source>
        <dbReference type="Proteomes" id="UP000182314"/>
    </source>
</evidence>
<keyword evidence="1" id="KW-0812">Transmembrane</keyword>
<organism evidence="3 5">
    <name type="scientific">Kosakonia oryzae</name>
    <dbReference type="NCBI Taxonomy" id="497725"/>
    <lineage>
        <taxon>Bacteria</taxon>
        <taxon>Pseudomonadati</taxon>
        <taxon>Pseudomonadota</taxon>
        <taxon>Gammaproteobacteria</taxon>
        <taxon>Enterobacterales</taxon>
        <taxon>Enterobacteriaceae</taxon>
        <taxon>Kosakonia</taxon>
    </lineage>
</organism>
<feature type="transmembrane region" description="Helical" evidence="1">
    <location>
        <begin position="26"/>
        <end position="48"/>
    </location>
</feature>
<keyword evidence="1" id="KW-1133">Transmembrane helix</keyword>
<dbReference type="EMBL" id="CP014007">
    <property type="protein sequence ID" value="ANI82704.1"/>
    <property type="molecule type" value="Genomic_DNA"/>
</dbReference>
<evidence type="ECO:0000256" key="1">
    <source>
        <dbReference type="SAM" id="Phobius"/>
    </source>
</evidence>
<evidence type="ECO:0000313" key="2">
    <source>
        <dbReference type="EMBL" id="ANI82704.1"/>
    </source>
</evidence>
<dbReference type="KEGG" id="kor:AWR26_11250"/>
<dbReference type="EMBL" id="FOKO01000002">
    <property type="protein sequence ID" value="SFC23719.1"/>
    <property type="molecule type" value="Genomic_DNA"/>
</dbReference>